<feature type="domain" description="Nif11" evidence="1">
    <location>
        <begin position="1"/>
        <end position="59"/>
    </location>
</feature>
<protein>
    <recommendedName>
        <fullName evidence="1">Nif11 domain-containing protein</fullName>
    </recommendedName>
</protein>
<sequence length="78" mass="9085">MSIQQVNAFYELLISEPAIYDQYQNKCCSQGFFGSCHWDKSKIVRFAATHGYNFNENELDQVWFETESNYADDSLNLA</sequence>
<dbReference type="Pfam" id="PF07862">
    <property type="entry name" value="Nif11"/>
    <property type="match status" value="1"/>
</dbReference>
<dbReference type="RefSeq" id="WP_096573686.1">
    <property type="nucleotide sequence ID" value="NZ_CAWNJS010000001.1"/>
</dbReference>
<accession>A0A1Z4MSP5</accession>
<gene>
    <name evidence="2" type="ORF">NIES37_04020</name>
</gene>
<organism evidence="2 3">
    <name type="scientific">Tolypothrix tenuis PCC 7101</name>
    <dbReference type="NCBI Taxonomy" id="231146"/>
    <lineage>
        <taxon>Bacteria</taxon>
        <taxon>Bacillati</taxon>
        <taxon>Cyanobacteriota</taxon>
        <taxon>Cyanophyceae</taxon>
        <taxon>Nostocales</taxon>
        <taxon>Tolypothrichaceae</taxon>
        <taxon>Tolypothrix</taxon>
    </lineage>
</organism>
<keyword evidence="3" id="KW-1185">Reference proteome</keyword>
<dbReference type="AlphaFoldDB" id="A0A1Z4MSP5"/>
<dbReference type="KEGG" id="ttq:NIES37_04020"/>
<reference evidence="2 3" key="1">
    <citation type="submission" date="2017-06" db="EMBL/GenBank/DDBJ databases">
        <title>Genome sequencing of cyanobaciteial culture collection at National Institute for Environmental Studies (NIES).</title>
        <authorList>
            <person name="Hirose Y."/>
            <person name="Shimura Y."/>
            <person name="Fujisawa T."/>
            <person name="Nakamura Y."/>
            <person name="Kawachi M."/>
        </authorList>
    </citation>
    <scope>NUCLEOTIDE SEQUENCE [LARGE SCALE GENOMIC DNA]</scope>
    <source>
        <strain evidence="2 3">NIES-37</strain>
    </source>
</reference>
<evidence type="ECO:0000259" key="1">
    <source>
        <dbReference type="Pfam" id="PF07862"/>
    </source>
</evidence>
<evidence type="ECO:0000313" key="3">
    <source>
        <dbReference type="Proteomes" id="UP000218785"/>
    </source>
</evidence>
<dbReference type="Proteomes" id="UP000218785">
    <property type="component" value="Chromosome"/>
</dbReference>
<name>A0A1Z4MSP5_9CYAN</name>
<proteinExistence type="predicted"/>
<dbReference type="InterPro" id="IPR012903">
    <property type="entry name" value="Nif11"/>
</dbReference>
<evidence type="ECO:0000313" key="2">
    <source>
        <dbReference type="EMBL" id="BAY96469.1"/>
    </source>
</evidence>
<dbReference type="EMBL" id="AP018248">
    <property type="protein sequence ID" value="BAY96469.1"/>
    <property type="molecule type" value="Genomic_DNA"/>
</dbReference>